<evidence type="ECO:0000313" key="3">
    <source>
        <dbReference type="Proteomes" id="UP000034603"/>
    </source>
</evidence>
<feature type="transmembrane region" description="Helical" evidence="1">
    <location>
        <begin position="7"/>
        <end position="24"/>
    </location>
</feature>
<gene>
    <name evidence="2" type="ORF">US62_C0052G0004</name>
</gene>
<accession>A0A0G0HJ89</accession>
<sequence>MLNKKKIIIIILFLVIIIVGTLTLDKYSPKKNNTIPIAPSLHNPLFNVSIPLTLSETISYKNASSEIIIYETASSSFTNEDIEQLISYLKINYTTQSVQDVRYGKTLIGKDRNSYLTIFTEIGKLEYGHDLEINKNTKTDDQIILRTAQELLDSNRIFTNLKIDKLSYISISDIEGDSSLVKRDDANVYRVNIKYDFNNVNILDTYQDPASYIDFYPDGSVKKIAYSKINATKVSSIKINPSVYIVENLFKARLYSLKNDNNDVYSLPAVSEIENADVDDVTLIYLLKREQNKINLIPTYSLNAKIKIKEKVIKIFRIKKNSGNVSIC</sequence>
<proteinExistence type="predicted"/>
<dbReference type="AlphaFoldDB" id="A0A0G0HJ89"/>
<dbReference type="Proteomes" id="UP000034603">
    <property type="component" value="Unassembled WGS sequence"/>
</dbReference>
<keyword evidence="1" id="KW-1133">Transmembrane helix</keyword>
<evidence type="ECO:0000313" key="2">
    <source>
        <dbReference type="EMBL" id="KKQ43233.1"/>
    </source>
</evidence>
<dbReference type="EMBL" id="LBTR01000052">
    <property type="protein sequence ID" value="KKQ43233.1"/>
    <property type="molecule type" value="Genomic_DNA"/>
</dbReference>
<keyword evidence="1" id="KW-0812">Transmembrane</keyword>
<evidence type="ECO:0000256" key="1">
    <source>
        <dbReference type="SAM" id="Phobius"/>
    </source>
</evidence>
<comment type="caution">
    <text evidence="2">The sequence shown here is derived from an EMBL/GenBank/DDBJ whole genome shotgun (WGS) entry which is preliminary data.</text>
</comment>
<protein>
    <submittedName>
        <fullName evidence="2">Uncharacterized protein</fullName>
    </submittedName>
</protein>
<organism evidence="2 3">
    <name type="scientific">Candidatus Woesebacteria bacterium GW2011_GWA1_37_8</name>
    <dbReference type="NCBI Taxonomy" id="1618546"/>
    <lineage>
        <taxon>Bacteria</taxon>
        <taxon>Candidatus Woeseibacteriota</taxon>
    </lineage>
</organism>
<name>A0A0G0HJ89_9BACT</name>
<keyword evidence="1" id="KW-0472">Membrane</keyword>
<reference evidence="2 3" key="1">
    <citation type="journal article" date="2015" name="Nature">
        <title>rRNA introns, odd ribosomes, and small enigmatic genomes across a large radiation of phyla.</title>
        <authorList>
            <person name="Brown C.T."/>
            <person name="Hug L.A."/>
            <person name="Thomas B.C."/>
            <person name="Sharon I."/>
            <person name="Castelle C.J."/>
            <person name="Singh A."/>
            <person name="Wilkins M.J."/>
            <person name="Williams K.H."/>
            <person name="Banfield J.F."/>
        </authorList>
    </citation>
    <scope>NUCLEOTIDE SEQUENCE [LARGE SCALE GENOMIC DNA]</scope>
</reference>